<sequence length="137" mass="15480">MADIDLQPFFVGVKYWLADGSEHVITAIGEVLPSDALLEKPEKEPTQDELIQQFTLDIQIRLDDFARTRNYDNCLSCCTYAVSAISKFATEAQYMIERRDANWSIGYEILSAVQSGSRSIPSKAELFNELGPLEWPN</sequence>
<keyword evidence="2" id="KW-1185">Reference proteome</keyword>
<accession>A0ABT9JTS7</accession>
<name>A0ABT9JTS7_9PROT</name>
<protein>
    <submittedName>
        <fullName evidence="1">Uncharacterized protein</fullName>
    </submittedName>
</protein>
<reference evidence="2" key="1">
    <citation type="journal article" date="2019" name="Int. J. Syst. Evol. Microbiol.">
        <title>The Global Catalogue of Microorganisms (GCM) 10K type strain sequencing project: providing services to taxonomists for standard genome sequencing and annotation.</title>
        <authorList>
            <consortium name="The Broad Institute Genomics Platform"/>
            <consortium name="The Broad Institute Genome Sequencing Center for Infectious Disease"/>
            <person name="Wu L."/>
            <person name="Ma J."/>
        </authorList>
    </citation>
    <scope>NUCLEOTIDE SEQUENCE [LARGE SCALE GENOMIC DNA]</scope>
    <source>
        <strain evidence="2">VKM B-3159</strain>
    </source>
</reference>
<comment type="caution">
    <text evidence="1">The sequence shown here is derived from an EMBL/GenBank/DDBJ whole genome shotgun (WGS) entry which is preliminary data.</text>
</comment>
<dbReference type="RefSeq" id="WP_306389640.1">
    <property type="nucleotide sequence ID" value="NZ_JAVCAP010000016.1"/>
</dbReference>
<dbReference type="EMBL" id="JAVCAP010000016">
    <property type="protein sequence ID" value="MDP8567919.1"/>
    <property type="molecule type" value="Genomic_DNA"/>
</dbReference>
<gene>
    <name evidence="1" type="ORF">Q9291_08665</name>
</gene>
<evidence type="ECO:0000313" key="1">
    <source>
        <dbReference type="EMBL" id="MDP8567919.1"/>
    </source>
</evidence>
<evidence type="ECO:0000313" key="2">
    <source>
        <dbReference type="Proteomes" id="UP001225906"/>
    </source>
</evidence>
<organism evidence="1 2">
    <name type="scientific">Methylophilus aquaticus</name>
    <dbReference type="NCBI Taxonomy" id="1971610"/>
    <lineage>
        <taxon>Bacteria</taxon>
        <taxon>Pseudomonadati</taxon>
        <taxon>Pseudomonadota</taxon>
        <taxon>Betaproteobacteria</taxon>
        <taxon>Nitrosomonadales</taxon>
        <taxon>Methylophilaceae</taxon>
        <taxon>Methylophilus</taxon>
    </lineage>
</organism>
<proteinExistence type="predicted"/>
<dbReference type="Proteomes" id="UP001225906">
    <property type="component" value="Unassembled WGS sequence"/>
</dbReference>